<dbReference type="AlphaFoldDB" id="A0A0F9BMD5"/>
<name>A0A0F9BMD5_9ZZZZ</name>
<comment type="caution">
    <text evidence="1">The sequence shown here is derived from an EMBL/GenBank/DDBJ whole genome shotgun (WGS) entry which is preliminary data.</text>
</comment>
<sequence>MSAPCGFSYSTPSAFDYRWYAGIHCDKRRKLGTWDSVVTNTEQARVHKATSAPVRIYQSPPDLAYAVLTSDKTLYTKQEVLEIISMLSHMFDPKFEGECSYII</sequence>
<proteinExistence type="predicted"/>
<gene>
    <name evidence="1" type="ORF">LCGC14_2709480</name>
</gene>
<evidence type="ECO:0000313" key="1">
    <source>
        <dbReference type="EMBL" id="KKK91784.1"/>
    </source>
</evidence>
<accession>A0A0F9BMD5</accession>
<organism evidence="1">
    <name type="scientific">marine sediment metagenome</name>
    <dbReference type="NCBI Taxonomy" id="412755"/>
    <lineage>
        <taxon>unclassified sequences</taxon>
        <taxon>metagenomes</taxon>
        <taxon>ecological metagenomes</taxon>
    </lineage>
</organism>
<reference evidence="1" key="1">
    <citation type="journal article" date="2015" name="Nature">
        <title>Complex archaea that bridge the gap between prokaryotes and eukaryotes.</title>
        <authorList>
            <person name="Spang A."/>
            <person name="Saw J.H."/>
            <person name="Jorgensen S.L."/>
            <person name="Zaremba-Niedzwiedzka K."/>
            <person name="Martijn J."/>
            <person name="Lind A.E."/>
            <person name="van Eijk R."/>
            <person name="Schleper C."/>
            <person name="Guy L."/>
            <person name="Ettema T.J."/>
        </authorList>
    </citation>
    <scope>NUCLEOTIDE SEQUENCE</scope>
</reference>
<dbReference type="EMBL" id="LAZR01048499">
    <property type="protein sequence ID" value="KKK91784.1"/>
    <property type="molecule type" value="Genomic_DNA"/>
</dbReference>
<protein>
    <submittedName>
        <fullName evidence="1">Uncharacterized protein</fullName>
    </submittedName>
</protein>